<dbReference type="Pfam" id="PF00067">
    <property type="entry name" value="p450"/>
    <property type="match status" value="1"/>
</dbReference>
<sequence length="312" mass="35881">MNITNSQQLTPDVIVGCENDNSGASRLLTTMMENIFTVGLITLVVIFITYFIYNKFITSVDTLPGPKAWPFFGNLIMVSRAKNVYQLTKDLQKEYGNVFRLQLGQITVVCISRHTNLSQILVDDGENSSHRPTWMFCPRHIFKGKGIVWANGHQWLELNKLILQGQHKTTVIENMQQQLSLEVNTLCQCFSPNDAMDPLDHFFNSTLNIISIMAFGKRFEFNEPDFTTLCTRIKYIFKHGQSLGRKETLFSWLALFTKSQVNEVIGEIDKLQEFIKQELEIHITDHNCKFPRDLLDVYLNLSESERQDSALS</sequence>
<organism evidence="5 6">
    <name type="scientific">Mytilus galloprovincialis</name>
    <name type="common">Mediterranean mussel</name>
    <dbReference type="NCBI Taxonomy" id="29158"/>
    <lineage>
        <taxon>Eukaryota</taxon>
        <taxon>Metazoa</taxon>
        <taxon>Spiralia</taxon>
        <taxon>Lophotrochozoa</taxon>
        <taxon>Mollusca</taxon>
        <taxon>Bivalvia</taxon>
        <taxon>Autobranchia</taxon>
        <taxon>Pteriomorphia</taxon>
        <taxon>Mytilida</taxon>
        <taxon>Mytiloidea</taxon>
        <taxon>Mytilidae</taxon>
        <taxon>Mytilinae</taxon>
        <taxon>Mytilus</taxon>
    </lineage>
</organism>
<keyword evidence="3" id="KW-0408">Iron</keyword>
<name>A0A8B6G4D3_MYTGA</name>
<keyword evidence="4" id="KW-0812">Transmembrane</keyword>
<keyword evidence="2" id="KW-0479">Metal-binding</keyword>
<dbReference type="GO" id="GO:0005506">
    <property type="term" value="F:iron ion binding"/>
    <property type="evidence" value="ECO:0007669"/>
    <property type="project" value="InterPro"/>
</dbReference>
<evidence type="ECO:0000256" key="4">
    <source>
        <dbReference type="SAM" id="Phobius"/>
    </source>
</evidence>
<feature type="transmembrane region" description="Helical" evidence="4">
    <location>
        <begin position="35"/>
        <end position="53"/>
    </location>
</feature>
<evidence type="ECO:0000313" key="6">
    <source>
        <dbReference type="Proteomes" id="UP000596742"/>
    </source>
</evidence>
<gene>
    <name evidence="5" type="ORF">MGAL_10B003125</name>
</gene>
<dbReference type="EMBL" id="UYJE01007848">
    <property type="protein sequence ID" value="VDI58389.1"/>
    <property type="molecule type" value="Genomic_DNA"/>
</dbReference>
<accession>A0A8B6G4D3</accession>
<comment type="similarity">
    <text evidence="1">Belongs to the cytochrome P450 family.</text>
</comment>
<feature type="non-terminal residue" evidence="5">
    <location>
        <position position="1"/>
    </location>
</feature>
<evidence type="ECO:0000256" key="3">
    <source>
        <dbReference type="ARBA" id="ARBA00023004"/>
    </source>
</evidence>
<proteinExistence type="inferred from homology"/>
<dbReference type="InterPro" id="IPR050182">
    <property type="entry name" value="Cytochrome_P450_fam2"/>
</dbReference>
<evidence type="ECO:0000256" key="2">
    <source>
        <dbReference type="ARBA" id="ARBA00022723"/>
    </source>
</evidence>
<dbReference type="Gene3D" id="1.10.630.10">
    <property type="entry name" value="Cytochrome P450"/>
    <property type="match status" value="1"/>
</dbReference>
<evidence type="ECO:0000313" key="5">
    <source>
        <dbReference type="EMBL" id="VDI58389.1"/>
    </source>
</evidence>
<dbReference type="InterPro" id="IPR002401">
    <property type="entry name" value="Cyt_P450_E_grp-I"/>
</dbReference>
<dbReference type="OrthoDB" id="1470350at2759"/>
<dbReference type="SUPFAM" id="SSF48264">
    <property type="entry name" value="Cytochrome P450"/>
    <property type="match status" value="1"/>
</dbReference>
<dbReference type="PANTHER" id="PTHR24300:SF375">
    <property type="entry name" value="CYTOCHROME P450 FAMILY"/>
    <property type="match status" value="1"/>
</dbReference>
<dbReference type="PRINTS" id="PR00463">
    <property type="entry name" value="EP450I"/>
</dbReference>
<keyword evidence="4" id="KW-0472">Membrane</keyword>
<dbReference type="GO" id="GO:0020037">
    <property type="term" value="F:heme binding"/>
    <property type="evidence" value="ECO:0007669"/>
    <property type="project" value="InterPro"/>
</dbReference>
<protein>
    <submittedName>
        <fullName evidence="5">Uncharacterized protein</fullName>
    </submittedName>
</protein>
<dbReference type="GO" id="GO:0006082">
    <property type="term" value="P:organic acid metabolic process"/>
    <property type="evidence" value="ECO:0007669"/>
    <property type="project" value="TreeGrafter"/>
</dbReference>
<dbReference type="GO" id="GO:0005737">
    <property type="term" value="C:cytoplasm"/>
    <property type="evidence" value="ECO:0007669"/>
    <property type="project" value="TreeGrafter"/>
</dbReference>
<dbReference type="AlphaFoldDB" id="A0A8B6G4D3"/>
<evidence type="ECO:0000256" key="1">
    <source>
        <dbReference type="ARBA" id="ARBA00010617"/>
    </source>
</evidence>
<dbReference type="InterPro" id="IPR001128">
    <property type="entry name" value="Cyt_P450"/>
</dbReference>
<comment type="caution">
    <text evidence="5">The sequence shown here is derived from an EMBL/GenBank/DDBJ whole genome shotgun (WGS) entry which is preliminary data.</text>
</comment>
<dbReference type="GO" id="GO:0006805">
    <property type="term" value="P:xenobiotic metabolic process"/>
    <property type="evidence" value="ECO:0007669"/>
    <property type="project" value="TreeGrafter"/>
</dbReference>
<dbReference type="GO" id="GO:0016712">
    <property type="term" value="F:oxidoreductase activity, acting on paired donors, with incorporation or reduction of molecular oxygen, reduced flavin or flavoprotein as one donor, and incorporation of one atom of oxygen"/>
    <property type="evidence" value="ECO:0007669"/>
    <property type="project" value="TreeGrafter"/>
</dbReference>
<dbReference type="PANTHER" id="PTHR24300">
    <property type="entry name" value="CYTOCHROME P450 508A4-RELATED"/>
    <property type="match status" value="1"/>
</dbReference>
<keyword evidence="4" id="KW-1133">Transmembrane helix</keyword>
<dbReference type="Proteomes" id="UP000596742">
    <property type="component" value="Unassembled WGS sequence"/>
</dbReference>
<dbReference type="InterPro" id="IPR036396">
    <property type="entry name" value="Cyt_P450_sf"/>
</dbReference>
<reference evidence="5" key="1">
    <citation type="submission" date="2018-11" db="EMBL/GenBank/DDBJ databases">
        <authorList>
            <person name="Alioto T."/>
            <person name="Alioto T."/>
        </authorList>
    </citation>
    <scope>NUCLEOTIDE SEQUENCE</scope>
</reference>
<keyword evidence="6" id="KW-1185">Reference proteome</keyword>